<feature type="transmembrane region" description="Helical" evidence="2">
    <location>
        <begin position="518"/>
        <end position="534"/>
    </location>
</feature>
<dbReference type="Proteomes" id="UP000307000">
    <property type="component" value="Chromosome"/>
</dbReference>
<evidence type="ECO:0000313" key="3">
    <source>
        <dbReference type="EMBL" id="QCY46378.1"/>
    </source>
</evidence>
<keyword evidence="2" id="KW-0472">Membrane</keyword>
<keyword evidence="2" id="KW-0812">Transmembrane</keyword>
<name>A0A5B7WQU7_9MICC</name>
<proteinExistence type="predicted"/>
<protein>
    <recommendedName>
        <fullName evidence="5">Glycosyltransferase family 2 protein</fullName>
    </recommendedName>
</protein>
<evidence type="ECO:0000256" key="2">
    <source>
        <dbReference type="SAM" id="Phobius"/>
    </source>
</evidence>
<dbReference type="EMBL" id="CP034412">
    <property type="protein sequence ID" value="QCY46378.1"/>
    <property type="molecule type" value="Genomic_DNA"/>
</dbReference>
<keyword evidence="2" id="KW-1133">Transmembrane helix</keyword>
<feature type="transmembrane region" description="Helical" evidence="2">
    <location>
        <begin position="324"/>
        <end position="343"/>
    </location>
</feature>
<evidence type="ECO:0000313" key="4">
    <source>
        <dbReference type="Proteomes" id="UP000307000"/>
    </source>
</evidence>
<dbReference type="Pfam" id="PF13641">
    <property type="entry name" value="Glyco_tranf_2_3"/>
    <property type="match status" value="1"/>
</dbReference>
<feature type="transmembrane region" description="Helical" evidence="2">
    <location>
        <begin position="681"/>
        <end position="701"/>
    </location>
</feature>
<reference evidence="3 4" key="1">
    <citation type="submission" date="2018-12" db="EMBL/GenBank/DDBJ databases">
        <title>Complete Genome Sequence of Glutamicibacter creatinolyticus strain LGCM259,isolated from an abscess of a 12-year-old mare in Italy.</title>
        <authorList>
            <person name="Santos R.G."/>
            <person name="Silva A.L."/>
            <person name="Seyffert N."/>
            <person name="Castro T.L.P."/>
            <person name="Attili A.R."/>
            <person name="Rifici C."/>
            <person name="Mazzullo G."/>
            <person name="Brenig B."/>
            <person name="Venanzi F."/>
            <person name="Azevedo V."/>
        </authorList>
    </citation>
    <scope>NUCLEOTIDE SEQUENCE [LARGE SCALE GENOMIC DNA]</scope>
    <source>
        <strain evidence="3 4">LGCM 259</strain>
    </source>
</reference>
<gene>
    <name evidence="3" type="ORF">GcLGCM259_0616</name>
</gene>
<feature type="transmembrane region" description="Helical" evidence="2">
    <location>
        <begin position="647"/>
        <end position="669"/>
    </location>
</feature>
<dbReference type="SUPFAM" id="SSF53448">
    <property type="entry name" value="Nucleotide-diphospho-sugar transferases"/>
    <property type="match status" value="1"/>
</dbReference>
<dbReference type="InterPro" id="IPR050834">
    <property type="entry name" value="Glycosyltransf_2"/>
</dbReference>
<dbReference type="Gene3D" id="3.90.550.10">
    <property type="entry name" value="Spore Coat Polysaccharide Biosynthesis Protein SpsA, Chain A"/>
    <property type="match status" value="1"/>
</dbReference>
<evidence type="ECO:0008006" key="5">
    <source>
        <dbReference type="Google" id="ProtNLM"/>
    </source>
</evidence>
<sequence length="1113" mass="117950">MLSANLPSNALIVRADKHSLGLSVAEAVASLPDARADRDEWLWIIHDDSMPAPDALEALTTVVEASESVTIAGCKLLDIDSPRRLIDVGLSTDRKAQRLTMVDIDEVDQGQYDARSDYFAVSSAGMFIRRDVFEELGGFDPALPGRGDDIDLCWRNRLAGHRVVVVPAAKMYHRTDVHAALAGPKEARRSEVYLRLKHASAPALPFVWLGILLAGIGHFFLSLLAKDPGHAFNHLGATLRGLFSPVKLAASRRQAKASRRVSRHQATRLMVPAVEVREYRRNLSAKAEEHQVFGDGTGAEPAAEPSGDNFSDFVRIAGPPKTTAVFSLILSLLLTTGVSLVAWRSLLGAQALGGGALKPLSLSLSEISRNAFGWWQPAGSGLGAAPDNTDLLYWLLSALSFDHANQASAVLLLAAMPLAALFAWFGAGALSRSRAVRFVLSLFWGLSPVLFSALASGRVGAALIHVLLPLLFLAVLRALKAGIGHEPTAGAAGISNASAWTASACAALLLFVISAGSFPFFLLLCVLLYLVAITRARQARTLWWVPLPALVWNLPLLLEALGNPRLLFTEPGVPSAFTPAAPWQQLLGFPEAFDAAGTPLGFGFLPEGPWALVLALLVGAPLVALAVVGTIGSAATGQRTLRSNCRMMVLGALLSLVAGWGIGFIPVGIDSQQTVSAYTGPFVSLTVFALLAAAANAVAALRAEHHAHGHRARGAAPTLKLLAVCSAVSVVACGAVAVAATLDVPAPQQSPTALVAGQQVHASAERSIPATAADAGRGPLQERTLVLRQRADGSIDSELVSGAGQSLDSLSRSSQVAQLTGSLLHPERNENSVPQDLQRQAVAMLLADSTVDARENLRQLGVGYVVLDQAGEPSAMVRTLDAASGLAAIGQTDSGWLWRVTYDDAVDAGTGFARLVAEDGSVQVLDSRRGTLRDVQIPAAQQPRTLVLATGVDSRFNASLDGQQLRPVTYPQDGEQRWAQAFEVPAQGGALNVGYQQLLAVPLLVLGAVVLLVTGLLAIPVPAGRRLSGYRDADFRFREEPVSVGTAHGATVAPQRPEPTMHAEQLEEPAPQLVPDTPLSRRQARERQRELRDQLAPKASDRLSDSSVEQEKK</sequence>
<dbReference type="KEGG" id="gcr:GcLGCM259_0616"/>
<dbReference type="PANTHER" id="PTHR43685">
    <property type="entry name" value="GLYCOSYLTRANSFERASE"/>
    <property type="match status" value="1"/>
</dbReference>
<feature type="region of interest" description="Disordered" evidence="1">
    <location>
        <begin position="1041"/>
        <end position="1113"/>
    </location>
</feature>
<feature type="transmembrane region" description="Helical" evidence="2">
    <location>
        <begin position="541"/>
        <end position="558"/>
    </location>
</feature>
<dbReference type="InterPro" id="IPR029044">
    <property type="entry name" value="Nucleotide-diphossugar_trans"/>
</dbReference>
<keyword evidence="4" id="KW-1185">Reference proteome</keyword>
<dbReference type="AlphaFoldDB" id="A0A5B7WQU7"/>
<feature type="compositionally biased region" description="Basic and acidic residues" evidence="1">
    <location>
        <begin position="1083"/>
        <end position="1113"/>
    </location>
</feature>
<evidence type="ECO:0000256" key="1">
    <source>
        <dbReference type="SAM" id="MobiDB-lite"/>
    </source>
</evidence>
<feature type="transmembrane region" description="Helical" evidence="2">
    <location>
        <begin position="438"/>
        <end position="455"/>
    </location>
</feature>
<dbReference type="PANTHER" id="PTHR43685:SF3">
    <property type="entry name" value="SLR2126 PROTEIN"/>
    <property type="match status" value="1"/>
</dbReference>
<feature type="transmembrane region" description="Helical" evidence="2">
    <location>
        <begin position="407"/>
        <end position="426"/>
    </location>
</feature>
<feature type="transmembrane region" description="Helical" evidence="2">
    <location>
        <begin position="203"/>
        <end position="225"/>
    </location>
</feature>
<feature type="transmembrane region" description="Helical" evidence="2">
    <location>
        <begin position="999"/>
        <end position="1021"/>
    </location>
</feature>
<organism evidence="3 4">
    <name type="scientific">Glutamicibacter creatinolyticus</name>
    <dbReference type="NCBI Taxonomy" id="162496"/>
    <lineage>
        <taxon>Bacteria</taxon>
        <taxon>Bacillati</taxon>
        <taxon>Actinomycetota</taxon>
        <taxon>Actinomycetes</taxon>
        <taxon>Micrococcales</taxon>
        <taxon>Micrococcaceae</taxon>
        <taxon>Glutamicibacter</taxon>
    </lineage>
</organism>
<feature type="transmembrane region" description="Helical" evidence="2">
    <location>
        <begin position="610"/>
        <end position="635"/>
    </location>
</feature>
<feature type="transmembrane region" description="Helical" evidence="2">
    <location>
        <begin position="721"/>
        <end position="742"/>
    </location>
</feature>
<accession>A0A5B7WQU7</accession>